<protein>
    <recommendedName>
        <fullName evidence="4">Ubiquinol-cytochrome c reductase complex 6.7 kDa protein</fullName>
    </recommendedName>
</protein>
<keyword evidence="3" id="KW-1185">Reference proteome</keyword>
<dbReference type="Gramene" id="Kaladp0032s0141.1.v1.1">
    <property type="protein sequence ID" value="Kaladp0032s0141.1.v1.1"/>
    <property type="gene ID" value="Kaladp0032s0141.v1.1"/>
</dbReference>
<keyword evidence="1" id="KW-0812">Transmembrane</keyword>
<sequence length="62" mass="6780">MSSGLAARGAGLMKKPVFRIQATDVQTAALWGVAAAATAIWIVQPFDWIKKTFFEKPESIEK</sequence>
<dbReference type="EnsemblPlants" id="Kaladp0032s0141.1.v1.1">
    <property type="protein sequence ID" value="Kaladp0032s0141.1.v1.1"/>
    <property type="gene ID" value="Kaladp0032s0141.v1.1"/>
</dbReference>
<dbReference type="AlphaFoldDB" id="A0A7N0ZTM0"/>
<evidence type="ECO:0000313" key="3">
    <source>
        <dbReference type="Proteomes" id="UP000594263"/>
    </source>
</evidence>
<keyword evidence="1" id="KW-1133">Transmembrane helix</keyword>
<name>A0A7N0ZTM0_KALFE</name>
<dbReference type="OMA" id="IQTADIQ"/>
<feature type="transmembrane region" description="Helical" evidence="1">
    <location>
        <begin position="28"/>
        <end position="46"/>
    </location>
</feature>
<accession>A0A7N0ZTM0</accession>
<organism evidence="2 3">
    <name type="scientific">Kalanchoe fedtschenkoi</name>
    <name type="common">Lavender scallops</name>
    <name type="synonym">South American air plant</name>
    <dbReference type="NCBI Taxonomy" id="63787"/>
    <lineage>
        <taxon>Eukaryota</taxon>
        <taxon>Viridiplantae</taxon>
        <taxon>Streptophyta</taxon>
        <taxon>Embryophyta</taxon>
        <taxon>Tracheophyta</taxon>
        <taxon>Spermatophyta</taxon>
        <taxon>Magnoliopsida</taxon>
        <taxon>eudicotyledons</taxon>
        <taxon>Gunneridae</taxon>
        <taxon>Pentapetalae</taxon>
        <taxon>Saxifragales</taxon>
        <taxon>Crassulaceae</taxon>
        <taxon>Kalanchoe</taxon>
    </lineage>
</organism>
<keyword evidence="1" id="KW-0472">Membrane</keyword>
<proteinExistence type="predicted"/>
<dbReference type="Proteomes" id="UP000594263">
    <property type="component" value="Unplaced"/>
</dbReference>
<evidence type="ECO:0008006" key="4">
    <source>
        <dbReference type="Google" id="ProtNLM"/>
    </source>
</evidence>
<evidence type="ECO:0000313" key="2">
    <source>
        <dbReference type="EnsemblPlants" id="Kaladp0032s0141.1.v1.1"/>
    </source>
</evidence>
<reference evidence="2" key="1">
    <citation type="submission" date="2021-01" db="UniProtKB">
        <authorList>
            <consortium name="EnsemblPlants"/>
        </authorList>
    </citation>
    <scope>IDENTIFICATION</scope>
</reference>
<evidence type="ECO:0000256" key="1">
    <source>
        <dbReference type="SAM" id="Phobius"/>
    </source>
</evidence>